<evidence type="ECO:0000256" key="3">
    <source>
        <dbReference type="ARBA" id="ARBA00004906"/>
    </source>
</evidence>
<evidence type="ECO:0000313" key="21">
    <source>
        <dbReference type="EMBL" id="DAZ97302.1"/>
    </source>
</evidence>
<keyword evidence="11" id="KW-0677">Repeat</keyword>
<feature type="repeat" description="WD" evidence="17">
    <location>
        <begin position="267"/>
        <end position="299"/>
    </location>
</feature>
<comment type="subcellular location">
    <subcellularLocation>
        <location evidence="2">Nucleus</location>
        <location evidence="2">Nucleoplasm</location>
    </subcellularLocation>
</comment>
<dbReference type="InterPro" id="IPR036322">
    <property type="entry name" value="WD40_repeat_dom_sf"/>
</dbReference>
<dbReference type="SUPFAM" id="SSF50978">
    <property type="entry name" value="WD40 repeat-like"/>
    <property type="match status" value="1"/>
</dbReference>
<dbReference type="GO" id="GO:0000398">
    <property type="term" value="P:mRNA splicing, via spliceosome"/>
    <property type="evidence" value="ECO:0007669"/>
    <property type="project" value="InterPro"/>
</dbReference>
<evidence type="ECO:0000256" key="4">
    <source>
        <dbReference type="ARBA" id="ARBA00006388"/>
    </source>
</evidence>
<evidence type="ECO:0000256" key="1">
    <source>
        <dbReference type="ARBA" id="ARBA00000900"/>
    </source>
</evidence>
<evidence type="ECO:0000256" key="7">
    <source>
        <dbReference type="ARBA" id="ARBA00022574"/>
    </source>
</evidence>
<evidence type="ECO:0000256" key="9">
    <source>
        <dbReference type="ARBA" id="ARBA00022679"/>
    </source>
</evidence>
<dbReference type="GO" id="GO:0005654">
    <property type="term" value="C:nucleoplasm"/>
    <property type="evidence" value="ECO:0007669"/>
    <property type="project" value="UniProtKB-SubCell"/>
</dbReference>
<keyword evidence="16 18" id="KW-0539">Nucleus</keyword>
<evidence type="ECO:0000256" key="6">
    <source>
        <dbReference type="ARBA" id="ARBA00015618"/>
    </source>
</evidence>
<dbReference type="SMART" id="SM00504">
    <property type="entry name" value="Ubox"/>
    <property type="match status" value="1"/>
</dbReference>
<dbReference type="InterPro" id="IPR020472">
    <property type="entry name" value="WD40_PAC1"/>
</dbReference>
<feature type="domain" description="U-box" evidence="20">
    <location>
        <begin position="1"/>
        <end position="62"/>
    </location>
</feature>
<evidence type="ECO:0000256" key="19">
    <source>
        <dbReference type="SAM" id="MobiDB-lite"/>
    </source>
</evidence>
<dbReference type="PANTHER" id="PTHR43995">
    <property type="entry name" value="PRE-MRNA-PROCESSING FACTOR 19"/>
    <property type="match status" value="1"/>
</dbReference>
<evidence type="ECO:0000259" key="20">
    <source>
        <dbReference type="SMART" id="SM00504"/>
    </source>
</evidence>
<protein>
    <recommendedName>
        <fullName evidence="6 18">Pre-mRNA-processing factor 19</fullName>
        <ecNumber evidence="5 18">2.3.2.27</ecNumber>
    </recommendedName>
</protein>
<dbReference type="PROSITE" id="PS00678">
    <property type="entry name" value="WD_REPEATS_1"/>
    <property type="match status" value="1"/>
</dbReference>
<proteinExistence type="inferred from homology"/>
<reference evidence="21" key="1">
    <citation type="submission" date="2022-11" db="EMBL/GenBank/DDBJ databases">
        <authorList>
            <person name="Morgan W.R."/>
            <person name="Tartar A."/>
        </authorList>
    </citation>
    <scope>NUCLEOTIDE SEQUENCE</scope>
    <source>
        <strain evidence="21">ARSEF 373</strain>
    </source>
</reference>
<evidence type="ECO:0000256" key="12">
    <source>
        <dbReference type="ARBA" id="ARBA00022763"/>
    </source>
</evidence>
<evidence type="ECO:0000256" key="13">
    <source>
        <dbReference type="ARBA" id="ARBA00022786"/>
    </source>
</evidence>
<dbReference type="Pfam" id="PF08606">
    <property type="entry name" value="Prp19"/>
    <property type="match status" value="1"/>
</dbReference>
<dbReference type="SMART" id="SM00320">
    <property type="entry name" value="WD40"/>
    <property type="match status" value="7"/>
</dbReference>
<keyword evidence="7 17" id="KW-0853">WD repeat</keyword>
<keyword evidence="15 18" id="KW-0234">DNA repair</keyword>
<gene>
    <name evidence="21" type="ORF">N0F65_009835</name>
</gene>
<feature type="repeat" description="WD" evidence="17">
    <location>
        <begin position="374"/>
        <end position="405"/>
    </location>
</feature>
<keyword evidence="10 18" id="KW-0747">Spliceosome</keyword>
<evidence type="ECO:0000256" key="11">
    <source>
        <dbReference type="ARBA" id="ARBA00022737"/>
    </source>
</evidence>
<dbReference type="FunFam" id="3.30.40.10:FF:000027">
    <property type="entry name" value="Pre-mRNA-processing factor 19, putative"/>
    <property type="match status" value="1"/>
</dbReference>
<feature type="repeat" description="WD" evidence="17">
    <location>
        <begin position="499"/>
        <end position="532"/>
    </location>
</feature>
<organism evidence="21 22">
    <name type="scientific">Lagenidium giganteum</name>
    <dbReference type="NCBI Taxonomy" id="4803"/>
    <lineage>
        <taxon>Eukaryota</taxon>
        <taxon>Sar</taxon>
        <taxon>Stramenopiles</taxon>
        <taxon>Oomycota</taxon>
        <taxon>Peronosporomycetes</taxon>
        <taxon>Pythiales</taxon>
        <taxon>Pythiaceae</taxon>
    </lineage>
</organism>
<comment type="caution">
    <text evidence="21">The sequence shown here is derived from an EMBL/GenBank/DDBJ whole genome shotgun (WGS) entry which is preliminary data.</text>
</comment>
<dbReference type="AlphaFoldDB" id="A0AAV2YVR8"/>
<keyword evidence="22" id="KW-1185">Reference proteome</keyword>
<comment type="function">
    <text evidence="18">Ubiquitin-protein ligase which is mainly involved pre-mRNA splicing and DNA repair. Required for pre-mRNA splicing as component of the spliceosome.</text>
</comment>
<dbReference type="InterPro" id="IPR038959">
    <property type="entry name" value="Prp19"/>
</dbReference>
<dbReference type="InterPro" id="IPR013083">
    <property type="entry name" value="Znf_RING/FYVE/PHD"/>
</dbReference>
<dbReference type="CDD" id="cd00200">
    <property type="entry name" value="WD40"/>
    <property type="match status" value="1"/>
</dbReference>
<dbReference type="PROSITE" id="PS50082">
    <property type="entry name" value="WD_REPEATS_2"/>
    <property type="match status" value="4"/>
</dbReference>
<feature type="region of interest" description="Disordered" evidence="19">
    <location>
        <begin position="143"/>
        <end position="163"/>
    </location>
</feature>
<dbReference type="GO" id="GO:0070534">
    <property type="term" value="P:protein K63-linked ubiquitination"/>
    <property type="evidence" value="ECO:0007669"/>
    <property type="project" value="UniProtKB-UniRule"/>
</dbReference>
<keyword evidence="14 18" id="KW-0508">mRNA splicing</keyword>
<comment type="subunit">
    <text evidence="18">Homotetramer.</text>
</comment>
<dbReference type="GO" id="GO:0006281">
    <property type="term" value="P:DNA repair"/>
    <property type="evidence" value="ECO:0007669"/>
    <property type="project" value="UniProtKB-KW"/>
</dbReference>
<keyword evidence="13 18" id="KW-0833">Ubl conjugation pathway</keyword>
<dbReference type="InterPro" id="IPR003613">
    <property type="entry name" value="Ubox_domain"/>
</dbReference>
<evidence type="ECO:0000256" key="14">
    <source>
        <dbReference type="ARBA" id="ARBA00023187"/>
    </source>
</evidence>
<dbReference type="CDD" id="cd16656">
    <property type="entry name" value="RING-Ubox_PRP19"/>
    <property type="match status" value="1"/>
</dbReference>
<evidence type="ECO:0000256" key="15">
    <source>
        <dbReference type="ARBA" id="ARBA00023204"/>
    </source>
</evidence>
<dbReference type="InterPro" id="IPR055340">
    <property type="entry name" value="RING-Ubox_PRP19"/>
</dbReference>
<dbReference type="EMBL" id="DAKRPA010000140">
    <property type="protein sequence ID" value="DAZ97302.1"/>
    <property type="molecule type" value="Genomic_DNA"/>
</dbReference>
<keyword evidence="8 18" id="KW-0507">mRNA processing</keyword>
<dbReference type="GO" id="GO:0000974">
    <property type="term" value="C:Prp19 complex"/>
    <property type="evidence" value="ECO:0007669"/>
    <property type="project" value="UniProtKB-UniRule"/>
</dbReference>
<dbReference type="GO" id="GO:0071006">
    <property type="term" value="C:U2-type catalytic step 1 spliceosome"/>
    <property type="evidence" value="ECO:0007669"/>
    <property type="project" value="TreeGrafter"/>
</dbReference>
<dbReference type="InterPro" id="IPR015943">
    <property type="entry name" value="WD40/YVTN_repeat-like_dom_sf"/>
</dbReference>
<feature type="repeat" description="WD" evidence="17">
    <location>
        <begin position="406"/>
        <end position="447"/>
    </location>
</feature>
<dbReference type="InterPro" id="IPR019775">
    <property type="entry name" value="WD40_repeat_CS"/>
</dbReference>
<dbReference type="Gene3D" id="3.30.40.10">
    <property type="entry name" value="Zinc/RING finger domain, C3HC4 (zinc finger)"/>
    <property type="match status" value="1"/>
</dbReference>
<evidence type="ECO:0000256" key="16">
    <source>
        <dbReference type="ARBA" id="ARBA00023242"/>
    </source>
</evidence>
<keyword evidence="9 18" id="KW-0808">Transferase</keyword>
<evidence type="ECO:0000256" key="10">
    <source>
        <dbReference type="ARBA" id="ARBA00022728"/>
    </source>
</evidence>
<dbReference type="Proteomes" id="UP001146120">
    <property type="component" value="Unassembled WGS sequence"/>
</dbReference>
<dbReference type="InterPro" id="IPR013915">
    <property type="entry name" value="Prp19_cc"/>
</dbReference>
<evidence type="ECO:0000256" key="17">
    <source>
        <dbReference type="PROSITE-ProRule" id="PRU00221"/>
    </source>
</evidence>
<evidence type="ECO:0000313" key="22">
    <source>
        <dbReference type="Proteomes" id="UP001146120"/>
    </source>
</evidence>
<accession>A0AAV2YVR8</accession>
<comment type="catalytic activity">
    <reaction evidence="1 18">
        <text>S-ubiquitinyl-[E2 ubiquitin-conjugating enzyme]-L-cysteine + [acceptor protein]-L-lysine = [E2 ubiquitin-conjugating enzyme]-L-cysteine + N(6)-ubiquitinyl-[acceptor protein]-L-lysine.</text>
        <dbReference type="EC" id="2.3.2.27"/>
    </reaction>
</comment>
<dbReference type="Gene3D" id="2.130.10.10">
    <property type="entry name" value="YVTN repeat-like/Quinoprotein amine dehydrogenase"/>
    <property type="match status" value="1"/>
</dbReference>
<evidence type="ECO:0000256" key="5">
    <source>
        <dbReference type="ARBA" id="ARBA00012483"/>
    </source>
</evidence>
<dbReference type="InterPro" id="IPR001680">
    <property type="entry name" value="WD40_rpt"/>
</dbReference>
<sequence length="532" mass="57730">MLCAMSGQIPVEPVVSLKSGHLFEKRLLLKYLEQNQQRCPITSEELDVDKDVLAVQVAPSSTGARGGGNQTQAAATCTPDSASIPQLLATFQNEWDAVMLETFTLKQHLEKTRQELSHALYQHDAACRVIARLTGENTALRTKLSQRHSASGHANGDANGKNDVEMEDAVNAGLSAEAQATIAAKQTELAKQRKDFKKKDGPARAALVADLAETWQLQSSHTVHDSDKPGVLSVAIDPKNTARVLTTGVDKHAKLFDKQTQQLVATLSGHTKKVSHAVFHPTADVVVTASHDKTVKIWNGKDKSSSFNVVHSLGDRDDAATMASIHATGDYVISSSLDASWAFHDLRTGKLIARSFLTGERSVDTPLSDEALCIQFHPDGGIFGTGSKNKVVQMWDVRTLANVVTFDGHTGAVEALAFSENGYQLASGSHDGVVKFWDLRKLKSVFELDLKQHSQGKKKVGPIYDVCYDPSGTHLAVASSSVQILKEVGKTEWQIVQTFEDHKAAVTGVQFAPDSSYLASSSMDRSFKIYSR</sequence>
<dbReference type="PROSITE" id="PS50294">
    <property type="entry name" value="WD_REPEATS_REGION"/>
    <property type="match status" value="3"/>
</dbReference>
<dbReference type="GO" id="GO:0061630">
    <property type="term" value="F:ubiquitin protein ligase activity"/>
    <property type="evidence" value="ECO:0007669"/>
    <property type="project" value="UniProtKB-UniRule"/>
</dbReference>
<dbReference type="GO" id="GO:0005737">
    <property type="term" value="C:cytoplasm"/>
    <property type="evidence" value="ECO:0007669"/>
    <property type="project" value="TreeGrafter"/>
</dbReference>
<evidence type="ECO:0000256" key="2">
    <source>
        <dbReference type="ARBA" id="ARBA00004642"/>
    </source>
</evidence>
<dbReference type="Pfam" id="PF00400">
    <property type="entry name" value="WD40"/>
    <property type="match status" value="4"/>
</dbReference>
<dbReference type="PANTHER" id="PTHR43995:SF1">
    <property type="entry name" value="PRE-MRNA-PROCESSING FACTOR 19"/>
    <property type="match status" value="1"/>
</dbReference>
<name>A0AAV2YVR8_9STRA</name>
<dbReference type="PRINTS" id="PR00320">
    <property type="entry name" value="GPROTEINBRPT"/>
</dbReference>
<evidence type="ECO:0000256" key="18">
    <source>
        <dbReference type="RuleBase" id="RU367101"/>
    </source>
</evidence>
<comment type="pathway">
    <text evidence="3 18">Protein modification; protein ubiquitination.</text>
</comment>
<reference evidence="21" key="2">
    <citation type="journal article" date="2023" name="Microbiol Resour">
        <title>Decontamination and Annotation of the Draft Genome Sequence of the Oomycete Lagenidium giganteum ARSEF 373.</title>
        <authorList>
            <person name="Morgan W.R."/>
            <person name="Tartar A."/>
        </authorList>
    </citation>
    <scope>NUCLEOTIDE SEQUENCE</scope>
    <source>
        <strain evidence="21">ARSEF 373</strain>
    </source>
</reference>
<keyword evidence="12 18" id="KW-0227">DNA damage</keyword>
<evidence type="ECO:0000256" key="8">
    <source>
        <dbReference type="ARBA" id="ARBA00022664"/>
    </source>
</evidence>
<dbReference type="EC" id="2.3.2.27" evidence="5 18"/>
<dbReference type="SUPFAM" id="SSF57850">
    <property type="entry name" value="RING/U-box"/>
    <property type="match status" value="1"/>
</dbReference>
<comment type="similarity">
    <text evidence="4 18">Belongs to the WD repeat PRP19 family.</text>
</comment>